<dbReference type="InterPro" id="IPR004682">
    <property type="entry name" value="TRAP_DctP"/>
</dbReference>
<dbReference type="PIRSF" id="PIRSF006470">
    <property type="entry name" value="DctB"/>
    <property type="match status" value="1"/>
</dbReference>
<dbReference type="GO" id="GO:0030246">
    <property type="term" value="F:carbohydrate binding"/>
    <property type="evidence" value="ECO:0007669"/>
    <property type="project" value="TreeGrafter"/>
</dbReference>
<dbReference type="EMBL" id="JRPN01000035">
    <property type="protein sequence ID" value="KGT74305.1"/>
    <property type="molecule type" value="Genomic_DNA"/>
</dbReference>
<keyword evidence="3" id="KW-0675">Receptor</keyword>
<dbReference type="InterPro" id="IPR038404">
    <property type="entry name" value="TRAP_DctP_sf"/>
</dbReference>
<evidence type="ECO:0000256" key="1">
    <source>
        <dbReference type="ARBA" id="ARBA00022729"/>
    </source>
</evidence>
<dbReference type="Gene3D" id="3.40.190.170">
    <property type="entry name" value="Bacterial extracellular solute-binding protein, family 7"/>
    <property type="match status" value="1"/>
</dbReference>
<keyword evidence="1" id="KW-0732">Signal</keyword>
<evidence type="ECO:0000313" key="2">
    <source>
        <dbReference type="EMBL" id="KGT74305.1"/>
    </source>
</evidence>
<accession>A0A0A3XIZ3</accession>
<proteinExistence type="predicted"/>
<keyword evidence="5" id="KW-1185">Reference proteome</keyword>
<gene>
    <name evidence="3" type="ORF">ABIF63_010108</name>
    <name evidence="2" type="ORF">MA20_40190</name>
</gene>
<evidence type="ECO:0000313" key="4">
    <source>
        <dbReference type="Proteomes" id="UP000030377"/>
    </source>
</evidence>
<dbReference type="Pfam" id="PF03480">
    <property type="entry name" value="DctP"/>
    <property type="match status" value="1"/>
</dbReference>
<comment type="caution">
    <text evidence="2">The sequence shown here is derived from an EMBL/GenBank/DDBJ whole genome shotgun (WGS) entry which is preliminary data.</text>
</comment>
<organism evidence="2 4">
    <name type="scientific">Bradyrhizobium japonicum</name>
    <dbReference type="NCBI Taxonomy" id="375"/>
    <lineage>
        <taxon>Bacteria</taxon>
        <taxon>Pseudomonadati</taxon>
        <taxon>Pseudomonadota</taxon>
        <taxon>Alphaproteobacteria</taxon>
        <taxon>Hyphomicrobiales</taxon>
        <taxon>Nitrobacteraceae</taxon>
        <taxon>Bradyrhizobium</taxon>
    </lineage>
</organism>
<dbReference type="PANTHER" id="PTHR33376:SF2">
    <property type="entry name" value="DICARBOXYLATE-BINDING PERIPLASMIC PROTEIN"/>
    <property type="match status" value="1"/>
</dbReference>
<dbReference type="NCBIfam" id="NF037995">
    <property type="entry name" value="TRAP_S1"/>
    <property type="match status" value="1"/>
</dbReference>
<dbReference type="RefSeq" id="WP_028159943.1">
    <property type="nucleotide sequence ID" value="NZ_CP066351.1"/>
</dbReference>
<dbReference type="AlphaFoldDB" id="A0A0A3XIZ3"/>
<dbReference type="InterPro" id="IPR018389">
    <property type="entry name" value="DctP_fam"/>
</dbReference>
<dbReference type="CDD" id="cd13603">
    <property type="entry name" value="PBP2_TRAP_Siap_TeaA_like"/>
    <property type="match status" value="1"/>
</dbReference>
<dbReference type="SUPFAM" id="SSF53850">
    <property type="entry name" value="Periplasmic binding protein-like II"/>
    <property type="match status" value="1"/>
</dbReference>
<dbReference type="GO" id="GO:0030288">
    <property type="term" value="C:outer membrane-bounded periplasmic space"/>
    <property type="evidence" value="ECO:0007669"/>
    <property type="project" value="InterPro"/>
</dbReference>
<evidence type="ECO:0000313" key="3">
    <source>
        <dbReference type="EMBL" id="MET4726002.1"/>
    </source>
</evidence>
<sequence>MHRQVLGLWKAGSIVAAAAGLLVLQPAAASPRLISLAFNSQLGSPQQLGADEFRQKLVASAGKRIVIDERATNALGSENAILAATRAGSVDMAVLSGSVVSSVVPELGVFDIPFLFRDTAHAKAVAQGPAGAAIATKFADKGLTLLAIGRQGFRNVTNSKRPVRTPEDIKGLKIRVIPNEIYQMTFKALGAEVVPMEFPLVYTALKDGRLDGQENPVPTIAGSRLYEVQKYLTLTGHFFAPIAFVANRAMFEQLPPADQAMLIALAKEGAEVTWQAKLDAASLEQVRSGGMDVIETFDRQPFVDAVKPLDQEFEKRFGKDLLAAIRSTR</sequence>
<dbReference type="Proteomes" id="UP001549291">
    <property type="component" value="Unassembled WGS sequence"/>
</dbReference>
<reference evidence="2 4" key="1">
    <citation type="submission" date="2014-09" db="EMBL/GenBank/DDBJ databases">
        <title>Draft genome of Bradyrhizobium japonicum Is-34.</title>
        <authorList>
            <person name="Tsurumaru H."/>
            <person name="Yamakawa T."/>
            <person name="Hashimoto S."/>
            <person name="Okizaki K."/>
            <person name="Kanesaki Y."/>
            <person name="Yoshikawa H."/>
            <person name="Yajima S."/>
        </authorList>
    </citation>
    <scope>NUCLEOTIDE SEQUENCE [LARGE SCALE GENOMIC DNA]</scope>
    <source>
        <strain evidence="2 4">Is-34</strain>
    </source>
</reference>
<name>A0A0A3XIZ3_BRAJP</name>
<dbReference type="Proteomes" id="UP000030377">
    <property type="component" value="Unassembled WGS sequence"/>
</dbReference>
<dbReference type="EMBL" id="JBEPTQ010000002">
    <property type="protein sequence ID" value="MET4726002.1"/>
    <property type="molecule type" value="Genomic_DNA"/>
</dbReference>
<reference evidence="3 5" key="2">
    <citation type="submission" date="2024-06" db="EMBL/GenBank/DDBJ databases">
        <title>Genomic Encyclopedia of Type Strains, Phase V (KMG-V): Genome sequencing to study the core and pangenomes of soil and plant-associated prokaryotes.</title>
        <authorList>
            <person name="Whitman W."/>
        </authorList>
    </citation>
    <scope>NUCLEOTIDE SEQUENCE [LARGE SCALE GENOMIC DNA]</scope>
    <source>
        <strain evidence="3 5">USDA 160</strain>
    </source>
</reference>
<dbReference type="PANTHER" id="PTHR33376">
    <property type="match status" value="1"/>
</dbReference>
<protein>
    <submittedName>
        <fullName evidence="2">C4-dicarboxylate ABC transporter substrate-binding protein</fullName>
    </submittedName>
    <submittedName>
        <fullName evidence="3">Tripartite ATP-independent transporter DctP family solute receptor</fullName>
    </submittedName>
</protein>
<evidence type="ECO:0000313" key="5">
    <source>
        <dbReference type="Proteomes" id="UP001549291"/>
    </source>
</evidence>
<dbReference type="STRING" id="375.BKD09_RS00565"/>
<dbReference type="GO" id="GO:0055085">
    <property type="term" value="P:transmembrane transport"/>
    <property type="evidence" value="ECO:0007669"/>
    <property type="project" value="InterPro"/>
</dbReference>
<dbReference type="NCBIfam" id="TIGR00787">
    <property type="entry name" value="dctP"/>
    <property type="match status" value="1"/>
</dbReference>